<dbReference type="InterPro" id="IPR016177">
    <property type="entry name" value="DNA-bd_dom_sf"/>
</dbReference>
<dbReference type="PRINTS" id="PR00367">
    <property type="entry name" value="ETHRSPELEMNT"/>
</dbReference>
<dbReference type="GO" id="GO:0003677">
    <property type="term" value="F:DNA binding"/>
    <property type="evidence" value="ECO:0007669"/>
    <property type="project" value="UniProtKB-KW"/>
</dbReference>
<dbReference type="EMBL" id="CACVBM020001751">
    <property type="protein sequence ID" value="CAA7059004.1"/>
    <property type="molecule type" value="Genomic_DNA"/>
</dbReference>
<organism evidence="10 11">
    <name type="scientific">Microthlaspi erraticum</name>
    <dbReference type="NCBI Taxonomy" id="1685480"/>
    <lineage>
        <taxon>Eukaryota</taxon>
        <taxon>Viridiplantae</taxon>
        <taxon>Streptophyta</taxon>
        <taxon>Embryophyta</taxon>
        <taxon>Tracheophyta</taxon>
        <taxon>Spermatophyta</taxon>
        <taxon>Magnoliopsida</taxon>
        <taxon>eudicotyledons</taxon>
        <taxon>Gunneridae</taxon>
        <taxon>Pentapetalae</taxon>
        <taxon>rosids</taxon>
        <taxon>malvids</taxon>
        <taxon>Brassicales</taxon>
        <taxon>Brassicaceae</taxon>
        <taxon>Coluteocarpeae</taxon>
        <taxon>Microthlaspi</taxon>
    </lineage>
</organism>
<dbReference type="SMART" id="SM00380">
    <property type="entry name" value="AP2"/>
    <property type="match status" value="1"/>
</dbReference>
<dbReference type="InterPro" id="IPR001471">
    <property type="entry name" value="AP2/ERF_dom"/>
</dbReference>
<dbReference type="GO" id="GO:0003700">
    <property type="term" value="F:DNA-binding transcription factor activity"/>
    <property type="evidence" value="ECO:0007669"/>
    <property type="project" value="InterPro"/>
</dbReference>
<keyword evidence="4" id="KW-0010">Activator</keyword>
<dbReference type="SUPFAM" id="SSF54171">
    <property type="entry name" value="DNA-binding domain"/>
    <property type="match status" value="1"/>
</dbReference>
<evidence type="ECO:0000256" key="5">
    <source>
        <dbReference type="ARBA" id="ARBA00023163"/>
    </source>
</evidence>
<evidence type="ECO:0000256" key="8">
    <source>
        <dbReference type="SAM" id="MobiDB-lite"/>
    </source>
</evidence>
<evidence type="ECO:0000256" key="2">
    <source>
        <dbReference type="ARBA" id="ARBA00023015"/>
    </source>
</evidence>
<comment type="subcellular location">
    <subcellularLocation>
        <location evidence="1">Nucleus</location>
    </subcellularLocation>
</comment>
<dbReference type="CDD" id="cd00018">
    <property type="entry name" value="AP2"/>
    <property type="match status" value="1"/>
</dbReference>
<evidence type="ECO:0000313" key="11">
    <source>
        <dbReference type="Proteomes" id="UP000467841"/>
    </source>
</evidence>
<dbReference type="InterPro" id="IPR045277">
    <property type="entry name" value="DRE1A-I"/>
</dbReference>
<feature type="domain" description="AP2/ERF" evidence="9">
    <location>
        <begin position="94"/>
        <end position="150"/>
    </location>
</feature>
<proteinExistence type="inferred from homology"/>
<evidence type="ECO:0000313" key="10">
    <source>
        <dbReference type="EMBL" id="CAA7059004.1"/>
    </source>
</evidence>
<dbReference type="FunFam" id="3.30.730.10:FF:000001">
    <property type="entry name" value="Ethylene-responsive transcription factor 2"/>
    <property type="match status" value="1"/>
</dbReference>
<evidence type="ECO:0000256" key="3">
    <source>
        <dbReference type="ARBA" id="ARBA00023125"/>
    </source>
</evidence>
<gene>
    <name evidence="10" type="ORF">MERR_LOCUS46240</name>
</gene>
<dbReference type="AlphaFoldDB" id="A0A6D2L2J6"/>
<comment type="caution">
    <text evidence="10">The sequence shown here is derived from an EMBL/GenBank/DDBJ whole genome shotgun (WGS) entry which is preliminary data.</text>
</comment>
<evidence type="ECO:0000256" key="7">
    <source>
        <dbReference type="ARBA" id="ARBA00024343"/>
    </source>
</evidence>
<keyword evidence="6" id="KW-0539">Nucleus</keyword>
<dbReference type="Pfam" id="PF00847">
    <property type="entry name" value="AP2"/>
    <property type="match status" value="1"/>
</dbReference>
<keyword evidence="2" id="KW-0805">Transcription regulation</keyword>
<dbReference type="PANTHER" id="PTHR31839">
    <property type="entry name" value="DEHYDRATION-RESPONSIVE ELEMENT-BINDING PROTEIN 1D"/>
    <property type="match status" value="1"/>
</dbReference>
<dbReference type="PANTHER" id="PTHR31839:SF85">
    <property type="entry name" value="AP2_ERF DOMAIN-CONTAINING PROTEIN"/>
    <property type="match status" value="1"/>
</dbReference>
<dbReference type="Proteomes" id="UP000467841">
    <property type="component" value="Unassembled WGS sequence"/>
</dbReference>
<evidence type="ECO:0000256" key="6">
    <source>
        <dbReference type="ARBA" id="ARBA00023242"/>
    </source>
</evidence>
<name>A0A6D2L2J6_9BRAS</name>
<keyword evidence="3" id="KW-0238">DNA-binding</keyword>
<evidence type="ECO:0000256" key="4">
    <source>
        <dbReference type="ARBA" id="ARBA00023159"/>
    </source>
</evidence>
<accession>A0A6D2L2J6</accession>
<dbReference type="GO" id="GO:0005634">
    <property type="term" value="C:nucleus"/>
    <property type="evidence" value="ECO:0007669"/>
    <property type="project" value="UniProtKB-SubCell"/>
</dbReference>
<reference evidence="10" key="1">
    <citation type="submission" date="2020-01" db="EMBL/GenBank/DDBJ databases">
        <authorList>
            <person name="Mishra B."/>
        </authorList>
    </citation>
    <scope>NUCLEOTIDE SEQUENCE [LARGE SCALE GENOMIC DNA]</scope>
</reference>
<evidence type="ECO:0000259" key="9">
    <source>
        <dbReference type="PROSITE" id="PS51032"/>
    </source>
</evidence>
<keyword evidence="5" id="KW-0804">Transcription</keyword>
<dbReference type="PROSITE" id="PS51032">
    <property type="entry name" value="AP2_ERF"/>
    <property type="match status" value="1"/>
</dbReference>
<comment type="similarity">
    <text evidence="7">Belongs to the AP2/ERF transcription factor family. ERF subfamily.</text>
</comment>
<evidence type="ECO:0000256" key="1">
    <source>
        <dbReference type="ARBA" id="ARBA00004123"/>
    </source>
</evidence>
<dbReference type="InterPro" id="IPR036955">
    <property type="entry name" value="AP2/ERF_dom_sf"/>
</dbReference>
<dbReference type="OrthoDB" id="1932364at2759"/>
<feature type="region of interest" description="Disordered" evidence="8">
    <location>
        <begin position="235"/>
        <end position="257"/>
    </location>
</feature>
<keyword evidence="11" id="KW-1185">Reference proteome</keyword>
<sequence length="257" mass="26734">MADPKNPIIITEPKAISQASSSSVTVAPARTCGDSLSASVTCENPCPLATTITTTTTTTTVSFAAASSTTSGNVITTLMATDAATVSRRKKHPVYRGIRCRGGKWVSEIREPKKTTRVWLGTYTTPEMAAAAYDVAALVLKGEEAVLNFPDSVGSYTLPVSSSAAHIRIAAATAAATVGAAAAAANAALKEKEKKEEEVCNVAGSSTTEFVDEEELLNMPGLLVDMAKGMMVAPPWIGSPPSDDSPENSDGESLWSY</sequence>
<protein>
    <recommendedName>
        <fullName evidence="9">AP2/ERF domain-containing protein</fullName>
    </recommendedName>
</protein>
<dbReference type="Gene3D" id="3.30.730.10">
    <property type="entry name" value="AP2/ERF domain"/>
    <property type="match status" value="1"/>
</dbReference>